<evidence type="ECO:0000313" key="2">
    <source>
        <dbReference type="Proteomes" id="UP001234297"/>
    </source>
</evidence>
<protein>
    <submittedName>
        <fullName evidence="1">Uncharacterized protein</fullName>
    </submittedName>
</protein>
<keyword evidence="2" id="KW-1185">Reference proteome</keyword>
<dbReference type="Proteomes" id="UP001234297">
    <property type="component" value="Chromosome 3"/>
</dbReference>
<organism evidence="1 2">
    <name type="scientific">Persea americana</name>
    <name type="common">Avocado</name>
    <dbReference type="NCBI Taxonomy" id="3435"/>
    <lineage>
        <taxon>Eukaryota</taxon>
        <taxon>Viridiplantae</taxon>
        <taxon>Streptophyta</taxon>
        <taxon>Embryophyta</taxon>
        <taxon>Tracheophyta</taxon>
        <taxon>Spermatophyta</taxon>
        <taxon>Magnoliopsida</taxon>
        <taxon>Magnoliidae</taxon>
        <taxon>Laurales</taxon>
        <taxon>Lauraceae</taxon>
        <taxon>Persea</taxon>
    </lineage>
</organism>
<name>A0ACC2LTP7_PERAE</name>
<sequence>MQRAVQKQEKTKSEEEVTPDNKFSSSTAIRKKCIVIMEGNPHPGALKGRMSFQSFNPSIDKLNEEACYTRPAEAQKLNEEAHRTSLAEAHASSSEQDKSAPDSPNGVLREGEEDHDISRENSYSDIDHKRKQRETETEAHTPDKAQASASGEGDGRSSSKGACSLAAHSDNYRFRILLILRYLVVAESLTAMQHEISVWV</sequence>
<gene>
    <name evidence="1" type="ORF">MRB53_010976</name>
</gene>
<dbReference type="EMBL" id="CM056811">
    <property type="protein sequence ID" value="KAJ8636709.1"/>
    <property type="molecule type" value="Genomic_DNA"/>
</dbReference>
<reference evidence="1 2" key="1">
    <citation type="journal article" date="2022" name="Hortic Res">
        <title>A haplotype resolved chromosomal level avocado genome allows analysis of novel avocado genes.</title>
        <authorList>
            <person name="Nath O."/>
            <person name="Fletcher S.J."/>
            <person name="Hayward A."/>
            <person name="Shaw L.M."/>
            <person name="Masouleh A.K."/>
            <person name="Furtado A."/>
            <person name="Henry R.J."/>
            <person name="Mitter N."/>
        </authorList>
    </citation>
    <scope>NUCLEOTIDE SEQUENCE [LARGE SCALE GENOMIC DNA]</scope>
    <source>
        <strain evidence="2">cv. Hass</strain>
    </source>
</reference>
<comment type="caution">
    <text evidence="1">The sequence shown here is derived from an EMBL/GenBank/DDBJ whole genome shotgun (WGS) entry which is preliminary data.</text>
</comment>
<evidence type="ECO:0000313" key="1">
    <source>
        <dbReference type="EMBL" id="KAJ8636709.1"/>
    </source>
</evidence>
<accession>A0ACC2LTP7</accession>
<proteinExistence type="predicted"/>